<protein>
    <submittedName>
        <fullName evidence="2">BrnA antitoxin family protein</fullName>
    </submittedName>
</protein>
<evidence type="ECO:0000313" key="3">
    <source>
        <dbReference type="Proteomes" id="UP001595962"/>
    </source>
</evidence>
<dbReference type="Proteomes" id="UP001595962">
    <property type="component" value="Unassembled WGS sequence"/>
</dbReference>
<keyword evidence="3" id="KW-1185">Reference proteome</keyword>
<gene>
    <name evidence="2" type="ORF">ACFO3I_04885</name>
</gene>
<dbReference type="InterPro" id="IPR025528">
    <property type="entry name" value="BrnA_antitoxin"/>
</dbReference>
<reference evidence="3" key="1">
    <citation type="journal article" date="2019" name="Int. J. Syst. Evol. Microbiol.">
        <title>The Global Catalogue of Microorganisms (GCM) 10K type strain sequencing project: providing services to taxonomists for standard genome sequencing and annotation.</title>
        <authorList>
            <consortium name="The Broad Institute Genomics Platform"/>
            <consortium name="The Broad Institute Genome Sequencing Center for Infectious Disease"/>
            <person name="Wu L."/>
            <person name="Ma J."/>
        </authorList>
    </citation>
    <scope>NUCLEOTIDE SEQUENCE [LARGE SCALE GENOMIC DNA]</scope>
    <source>
        <strain evidence="3">DT28</strain>
    </source>
</reference>
<name>A0ABV9JJ05_9GAMM</name>
<dbReference type="EMBL" id="JBHSGB010000005">
    <property type="protein sequence ID" value="MFC4654361.1"/>
    <property type="molecule type" value="Genomic_DNA"/>
</dbReference>
<evidence type="ECO:0000313" key="2">
    <source>
        <dbReference type="EMBL" id="MFC4654361.1"/>
    </source>
</evidence>
<evidence type="ECO:0000256" key="1">
    <source>
        <dbReference type="SAM" id="MobiDB-lite"/>
    </source>
</evidence>
<dbReference type="RefSeq" id="WP_377332216.1">
    <property type="nucleotide sequence ID" value="NZ_JBHSGB010000005.1"/>
</dbReference>
<organism evidence="2 3">
    <name type="scientific">Rheinheimera marina</name>
    <dbReference type="NCBI Taxonomy" id="1774958"/>
    <lineage>
        <taxon>Bacteria</taxon>
        <taxon>Pseudomonadati</taxon>
        <taxon>Pseudomonadota</taxon>
        <taxon>Gammaproteobacteria</taxon>
        <taxon>Chromatiales</taxon>
        <taxon>Chromatiaceae</taxon>
        <taxon>Rheinheimera</taxon>
    </lineage>
</organism>
<accession>A0ABV9JJ05</accession>
<proteinExistence type="predicted"/>
<dbReference type="Pfam" id="PF14384">
    <property type="entry name" value="BrnA_antitoxin"/>
    <property type="match status" value="1"/>
</dbReference>
<sequence length="94" mass="10577">MATANRPLTTEDGELREDLTDKELDQFRPAAEVLPAHLFEQLKQLNKGGRPVSENPKVSTTIRFDADVVNAFKATGKGWQTRMNNALKEWLATH</sequence>
<comment type="caution">
    <text evidence="2">The sequence shown here is derived from an EMBL/GenBank/DDBJ whole genome shotgun (WGS) entry which is preliminary data.</text>
</comment>
<feature type="region of interest" description="Disordered" evidence="1">
    <location>
        <begin position="1"/>
        <end position="20"/>
    </location>
</feature>